<dbReference type="InterPro" id="IPR010730">
    <property type="entry name" value="HET"/>
</dbReference>
<keyword evidence="3" id="KW-1185">Reference proteome</keyword>
<comment type="caution">
    <text evidence="2">The sequence shown here is derived from an EMBL/GenBank/DDBJ whole genome shotgun (WGS) entry which is preliminary data.</text>
</comment>
<sequence>MDHLPPLSRSSRPQTRLPLLCSIENYHTGEFAAFPAHHGWAVSEDALGNFIFIKDSDTSQDHHAVTALVQAWLFFGTLNEVFAACGIMVELRDFVNHEHNGELTISTTHLPSYLDKLNNTNIWSGEAGRKACDRIIQCFKLGSEFIQRENVLYNRLGSDNKVVDMLVISIQILGETLENALRTVWASEGFGEVVPAEKIWSMKSAVPGRTGMSILGGVWCRTEKIMLYGMFDTTTLYYAGSLYRPSVGLEHSACGNNHCMARQIDNAVYRTKHATEGCKCGHVLVDTAAMRPILARGSIPCIDIAFVEDEAILTVSDSESRDYVAISHVWSDGLGNTRNNSLPLCQLRRLSSYIIALSKDSGRRPLLWIDTLCVPLIREDRDLALALLGDVYEKAMLVLVLDSSLLRVSAKNSSLEEQLLYICLSGWMRRLWTLNEGVLGGPRTRFQFLDNAITLPSSFDSYHNTIASNAMKFIRRYLPARIQETPESRLKEATDAKGRQNVAIMTLFIALQYRTTSRLTDETLCVGPLLGEDISTLVPLPTIEDRMVGLITMLQKSNVTMPPHILFCGGEKLQEDNFRWAPVSFMQMGTVDGQWLLESLNKGGMARIDSEGLVCRFAGLEFDVSGPLGDSFAIQVTSGWCRIMPRTLQDTVGMNRGWEETKRQLEMFPRLAIVLSSDYDLFGVLVAVHNTGLSTSENEMMIRTRLLCEVYVFWESGIHEQTAFEGKRIDDDQLWCVG</sequence>
<evidence type="ECO:0000313" key="3">
    <source>
        <dbReference type="Proteomes" id="UP000256645"/>
    </source>
</evidence>
<evidence type="ECO:0000313" key="2">
    <source>
        <dbReference type="EMBL" id="RDW58110.1"/>
    </source>
</evidence>
<dbReference type="PANTHER" id="PTHR39596">
    <property type="match status" value="1"/>
</dbReference>
<protein>
    <recommendedName>
        <fullName evidence="1">Heterokaryon incompatibility domain-containing protein</fullName>
    </recommendedName>
</protein>
<dbReference type="PANTHER" id="PTHR39596:SF2">
    <property type="entry name" value="HET DOMAIN PROTEIN (AFU_ORTHOLOGUE AFUA_1G17550)-RELATED"/>
    <property type="match status" value="1"/>
</dbReference>
<gene>
    <name evidence="2" type="ORF">BP6252_13521</name>
</gene>
<dbReference type="OrthoDB" id="2426273at2759"/>
<evidence type="ECO:0000259" key="1">
    <source>
        <dbReference type="Pfam" id="PF06985"/>
    </source>
</evidence>
<proteinExistence type="predicted"/>
<dbReference type="Pfam" id="PF06985">
    <property type="entry name" value="HET"/>
    <property type="match status" value="1"/>
</dbReference>
<dbReference type="EMBL" id="PDLM01000018">
    <property type="protein sequence ID" value="RDW58110.1"/>
    <property type="molecule type" value="Genomic_DNA"/>
</dbReference>
<dbReference type="AlphaFoldDB" id="A0A3D8Q8W9"/>
<dbReference type="Proteomes" id="UP000256645">
    <property type="component" value="Unassembled WGS sequence"/>
</dbReference>
<feature type="domain" description="Heterokaryon incompatibility" evidence="1">
    <location>
        <begin position="323"/>
        <end position="401"/>
    </location>
</feature>
<accession>A0A3D8Q8W9</accession>
<organism evidence="2 3">
    <name type="scientific">Coleophoma cylindrospora</name>
    <dbReference type="NCBI Taxonomy" id="1849047"/>
    <lineage>
        <taxon>Eukaryota</taxon>
        <taxon>Fungi</taxon>
        <taxon>Dikarya</taxon>
        <taxon>Ascomycota</taxon>
        <taxon>Pezizomycotina</taxon>
        <taxon>Leotiomycetes</taxon>
        <taxon>Helotiales</taxon>
        <taxon>Dermateaceae</taxon>
        <taxon>Coleophoma</taxon>
    </lineage>
</organism>
<reference evidence="2 3" key="1">
    <citation type="journal article" date="2018" name="IMA Fungus">
        <title>IMA Genome-F 9: Draft genome sequence of Annulohypoxylon stygium, Aspergillus mulundensis, Berkeleyomyces basicola (syn. Thielaviopsis basicola), Ceratocystis smalleyi, two Cercospora beticola strains, Coleophoma cylindrospora, Fusarium fracticaudum, Phialophora cf. hyalina, and Morchella septimelata.</title>
        <authorList>
            <person name="Wingfield B.D."/>
            <person name="Bills G.F."/>
            <person name="Dong Y."/>
            <person name="Huang W."/>
            <person name="Nel W.J."/>
            <person name="Swalarsk-Parry B.S."/>
            <person name="Vaghefi N."/>
            <person name="Wilken P.M."/>
            <person name="An Z."/>
            <person name="de Beer Z.W."/>
            <person name="De Vos L."/>
            <person name="Chen L."/>
            <person name="Duong T.A."/>
            <person name="Gao Y."/>
            <person name="Hammerbacher A."/>
            <person name="Kikkert J.R."/>
            <person name="Li Y."/>
            <person name="Li H."/>
            <person name="Li K."/>
            <person name="Li Q."/>
            <person name="Liu X."/>
            <person name="Ma X."/>
            <person name="Naidoo K."/>
            <person name="Pethybridge S.J."/>
            <person name="Sun J."/>
            <person name="Steenkamp E.T."/>
            <person name="van der Nest M.A."/>
            <person name="van Wyk S."/>
            <person name="Wingfield M.J."/>
            <person name="Xiong C."/>
            <person name="Yue Q."/>
            <person name="Zhang X."/>
        </authorList>
    </citation>
    <scope>NUCLEOTIDE SEQUENCE [LARGE SCALE GENOMIC DNA]</scope>
    <source>
        <strain evidence="2 3">BP6252</strain>
    </source>
</reference>
<dbReference type="STRING" id="1849047.A0A3D8Q8W9"/>
<name>A0A3D8Q8W9_9HELO</name>